<evidence type="ECO:0000313" key="3">
    <source>
        <dbReference type="Proteomes" id="UP001500221"/>
    </source>
</evidence>
<sequence length="59" mass="6341">MRMPRTVGRPADNAVDPRRGGWGGGVVDRGGRCVGDRMWVRNGHQVTAVRGRVAVAVSK</sequence>
<gene>
    <name evidence="2" type="ORF">GCM10023340_22700</name>
</gene>
<protein>
    <submittedName>
        <fullName evidence="2">Uncharacterized protein</fullName>
    </submittedName>
</protein>
<feature type="region of interest" description="Disordered" evidence="1">
    <location>
        <begin position="1"/>
        <end position="25"/>
    </location>
</feature>
<comment type="caution">
    <text evidence="2">The sequence shown here is derived from an EMBL/GenBank/DDBJ whole genome shotgun (WGS) entry which is preliminary data.</text>
</comment>
<evidence type="ECO:0000313" key="2">
    <source>
        <dbReference type="EMBL" id="GAA5148621.1"/>
    </source>
</evidence>
<dbReference type="Proteomes" id="UP001500221">
    <property type="component" value="Unassembled WGS sequence"/>
</dbReference>
<reference evidence="3" key="1">
    <citation type="journal article" date="2019" name="Int. J. Syst. Evol. Microbiol.">
        <title>The Global Catalogue of Microorganisms (GCM) 10K type strain sequencing project: providing services to taxonomists for standard genome sequencing and annotation.</title>
        <authorList>
            <consortium name="The Broad Institute Genomics Platform"/>
            <consortium name="The Broad Institute Genome Sequencing Center for Infectious Disease"/>
            <person name="Wu L."/>
            <person name="Ma J."/>
        </authorList>
    </citation>
    <scope>NUCLEOTIDE SEQUENCE [LARGE SCALE GENOMIC DNA]</scope>
    <source>
        <strain evidence="3">JCM 18459</strain>
    </source>
</reference>
<accession>A0ABP9PT60</accession>
<name>A0ABP9PT60_9ACTN</name>
<dbReference type="EMBL" id="BAABKG010000003">
    <property type="protein sequence ID" value="GAA5148621.1"/>
    <property type="molecule type" value="Genomic_DNA"/>
</dbReference>
<evidence type="ECO:0000256" key="1">
    <source>
        <dbReference type="SAM" id="MobiDB-lite"/>
    </source>
</evidence>
<proteinExistence type="predicted"/>
<organism evidence="2 3">
    <name type="scientific">Nocardioides marinquilinus</name>
    <dbReference type="NCBI Taxonomy" id="1210400"/>
    <lineage>
        <taxon>Bacteria</taxon>
        <taxon>Bacillati</taxon>
        <taxon>Actinomycetota</taxon>
        <taxon>Actinomycetes</taxon>
        <taxon>Propionibacteriales</taxon>
        <taxon>Nocardioidaceae</taxon>
        <taxon>Nocardioides</taxon>
    </lineage>
</organism>
<keyword evidence="3" id="KW-1185">Reference proteome</keyword>